<organism evidence="1 2">
    <name type="scientific">Paraphaeosphaeria sporulosa</name>
    <dbReference type="NCBI Taxonomy" id="1460663"/>
    <lineage>
        <taxon>Eukaryota</taxon>
        <taxon>Fungi</taxon>
        <taxon>Dikarya</taxon>
        <taxon>Ascomycota</taxon>
        <taxon>Pezizomycotina</taxon>
        <taxon>Dothideomycetes</taxon>
        <taxon>Pleosporomycetidae</taxon>
        <taxon>Pleosporales</taxon>
        <taxon>Massarineae</taxon>
        <taxon>Didymosphaeriaceae</taxon>
        <taxon>Paraphaeosphaeria</taxon>
    </lineage>
</organism>
<sequence>MPRSDESTQVNDRWLIICVEQAAWASGGPITSAVHHRPGVTGPCNVHQITAALRPTFRVPQPRSTTEAARPIDYLVLRRCFASIVPLLYKIRAFNRGAHASYDFTLRCEPLGYQPTQPAASLGTYERSASPRCTCAPARLVSGVRGASTRHVAVAYIALHLDPETRSAGCIHL</sequence>
<protein>
    <submittedName>
        <fullName evidence="1">Uncharacterized protein</fullName>
    </submittedName>
</protein>
<dbReference type="GeneID" id="28770967"/>
<dbReference type="InParanoid" id="A0A177CBT3"/>
<evidence type="ECO:0000313" key="2">
    <source>
        <dbReference type="Proteomes" id="UP000077069"/>
    </source>
</evidence>
<accession>A0A177CBT3</accession>
<gene>
    <name evidence="1" type="ORF">CC84DRAFT_803072</name>
</gene>
<dbReference type="EMBL" id="KV441553">
    <property type="protein sequence ID" value="OAG04786.1"/>
    <property type="molecule type" value="Genomic_DNA"/>
</dbReference>
<proteinExistence type="predicted"/>
<dbReference type="Proteomes" id="UP000077069">
    <property type="component" value="Unassembled WGS sequence"/>
</dbReference>
<reference evidence="1 2" key="1">
    <citation type="submission" date="2016-05" db="EMBL/GenBank/DDBJ databases">
        <title>Comparative analysis of secretome profiles of manganese(II)-oxidizing ascomycete fungi.</title>
        <authorList>
            <consortium name="DOE Joint Genome Institute"/>
            <person name="Zeiner C.A."/>
            <person name="Purvine S.O."/>
            <person name="Zink E.M."/>
            <person name="Wu S."/>
            <person name="Pasa-Tolic L."/>
            <person name="Chaput D.L."/>
            <person name="Haridas S."/>
            <person name="Grigoriev I.V."/>
            <person name="Santelli C.M."/>
            <person name="Hansel C.M."/>
        </authorList>
    </citation>
    <scope>NUCLEOTIDE SEQUENCE [LARGE SCALE GENOMIC DNA]</scope>
    <source>
        <strain evidence="1 2">AP3s5-JAC2a</strain>
    </source>
</reference>
<name>A0A177CBT3_9PLEO</name>
<evidence type="ECO:0000313" key="1">
    <source>
        <dbReference type="EMBL" id="OAG04786.1"/>
    </source>
</evidence>
<keyword evidence="2" id="KW-1185">Reference proteome</keyword>
<dbReference type="RefSeq" id="XP_018035151.1">
    <property type="nucleotide sequence ID" value="XM_018187481.1"/>
</dbReference>
<dbReference type="AlphaFoldDB" id="A0A177CBT3"/>